<evidence type="ECO:0000313" key="2">
    <source>
        <dbReference type="EMBL" id="ASJ05739.1"/>
    </source>
</evidence>
<sequence length="222" mass="26542">MLEGYYLVENSGVVPAERRFRFKDLRAWGYDLHAGTIDGEEAYFVSRLGTREEGETYTEGGREYHVSETQKNLPRNTRLLARIVIERGKPYLEFWLDTEEETYPLAREDPRLVLHRFWAEKKFNQLEKYVNSVGMTTDFFKDRVFIKSLPLPYEEYPPKIRRVLREVRDVHRDLTGFGRFVFQYFGAEEKTHNYRLWWLLPTIHLFDIDVANEIDKVMGMLD</sequence>
<organism evidence="2 3">
    <name type="scientific">Thermococcus barossii</name>
    <dbReference type="NCBI Taxonomy" id="54077"/>
    <lineage>
        <taxon>Archaea</taxon>
        <taxon>Methanobacteriati</taxon>
        <taxon>Methanobacteriota</taxon>
        <taxon>Thermococci</taxon>
        <taxon>Thermococcales</taxon>
        <taxon>Thermococcaceae</taxon>
        <taxon>Thermococcus</taxon>
    </lineage>
</organism>
<dbReference type="EMBL" id="CP015101">
    <property type="protein sequence ID" value="ASJ05739.1"/>
    <property type="molecule type" value="Genomic_DNA"/>
</dbReference>
<dbReference type="AlphaFoldDB" id="A0A2Z2MJL0"/>
<dbReference type="HAMAP" id="MF_00264">
    <property type="entry name" value="UPF0128"/>
    <property type="match status" value="1"/>
</dbReference>
<dbReference type="OrthoDB" id="84574at2157"/>
<evidence type="ECO:0000313" key="3">
    <source>
        <dbReference type="Proteomes" id="UP000250272"/>
    </source>
</evidence>
<comment type="similarity">
    <text evidence="1">Belongs to the UPF0128 family.</text>
</comment>
<dbReference type="InterPro" id="IPR005266">
    <property type="entry name" value="UPF0128"/>
</dbReference>
<accession>A0A2Z2MJL0</accession>
<reference evidence="2 3" key="1">
    <citation type="submission" date="2016-04" db="EMBL/GenBank/DDBJ databases">
        <title>Complete genome sequence of Thermococcus barossii type strain SHCK-94.</title>
        <authorList>
            <person name="Oger P.M."/>
        </authorList>
    </citation>
    <scope>NUCLEOTIDE SEQUENCE [LARGE SCALE GENOMIC DNA]</scope>
    <source>
        <strain evidence="2 3">SHCK-94</strain>
    </source>
</reference>
<protein>
    <recommendedName>
        <fullName evidence="1">UPF0128 protein A3L01_10325</fullName>
    </recommendedName>
</protein>
<dbReference type="GeneID" id="33327177"/>
<dbReference type="Proteomes" id="UP000250272">
    <property type="component" value="Chromosome"/>
</dbReference>
<dbReference type="NCBIfam" id="TIGR00703">
    <property type="entry name" value="TIGR00703 family protein"/>
    <property type="match status" value="1"/>
</dbReference>
<gene>
    <name evidence="2" type="ORF">A3L01_10325</name>
</gene>
<proteinExistence type="inferred from homology"/>
<dbReference type="Pfam" id="PF03673">
    <property type="entry name" value="UPF0128"/>
    <property type="match status" value="1"/>
</dbReference>
<dbReference type="KEGG" id="tbs:A3L01_10325"/>
<dbReference type="RefSeq" id="WP_088865732.1">
    <property type="nucleotide sequence ID" value="NZ_CP015101.1"/>
</dbReference>
<evidence type="ECO:0000256" key="1">
    <source>
        <dbReference type="HAMAP-Rule" id="MF_00264"/>
    </source>
</evidence>
<name>A0A2Z2MJL0_9EURY</name>
<keyword evidence="3" id="KW-1185">Reference proteome</keyword>